<reference evidence="1" key="1">
    <citation type="journal article" date="2021" name="Proc. Natl. Acad. Sci. U.S.A.">
        <title>Global biogeography of chemosynthetic symbionts reveals both localized and globally distributed symbiont groups. .</title>
        <authorList>
            <person name="Osvatic J.T."/>
            <person name="Wilkins L.G.E."/>
            <person name="Leibrecht L."/>
            <person name="Leray M."/>
            <person name="Zauner S."/>
            <person name="Polzin J."/>
            <person name="Camacho Y."/>
            <person name="Gros O."/>
            <person name="van Gils J.A."/>
            <person name="Eisen J.A."/>
            <person name="Petersen J.M."/>
            <person name="Yuen B."/>
        </authorList>
    </citation>
    <scope>NUCLEOTIDE SEQUENCE</scope>
    <source>
        <strain evidence="1">MAGclacostrist064TRANS</strain>
    </source>
</reference>
<proteinExistence type="predicted"/>
<dbReference type="EMBL" id="JAEPCM010000016">
    <property type="protein sequence ID" value="MCG7944945.1"/>
    <property type="molecule type" value="Genomic_DNA"/>
</dbReference>
<dbReference type="Pfam" id="PF11056">
    <property type="entry name" value="UvsY"/>
    <property type="match status" value="1"/>
</dbReference>
<gene>
    <name evidence="1" type="ORF">JAZ07_01210</name>
</gene>
<organism evidence="1 2">
    <name type="scientific">Candidatus Thiodiazotropha taylori</name>
    <dbReference type="NCBI Taxonomy" id="2792791"/>
    <lineage>
        <taxon>Bacteria</taxon>
        <taxon>Pseudomonadati</taxon>
        <taxon>Pseudomonadota</taxon>
        <taxon>Gammaproteobacteria</taxon>
        <taxon>Chromatiales</taxon>
        <taxon>Sedimenticolaceae</taxon>
        <taxon>Candidatus Thiodiazotropha</taxon>
    </lineage>
</organism>
<evidence type="ECO:0000313" key="2">
    <source>
        <dbReference type="Proteomes" id="UP000886667"/>
    </source>
</evidence>
<sequence>MTHDELLALWDKDTEIDKTSLDDESLAIPKLHHKYLTIYLKIKANKIAYEHKLEILRKDKELYYSGQATSDIYKDKPFDIRLKTKAGVQKHVDTDPEVVVLLQKLEYMNVLLEGLNHILQQIQWRNQHIKSAIDWIKFQSGGI</sequence>
<comment type="caution">
    <text evidence="1">The sequence shown here is derived from an EMBL/GenBank/DDBJ whole genome shotgun (WGS) entry which is preliminary data.</text>
</comment>
<accession>A0A9E4N249</accession>
<dbReference type="AlphaFoldDB" id="A0A9E4N249"/>
<evidence type="ECO:0000313" key="1">
    <source>
        <dbReference type="EMBL" id="MCG7944945.1"/>
    </source>
</evidence>
<name>A0A9E4N249_9GAMM</name>
<dbReference type="InterPro" id="IPR021289">
    <property type="entry name" value="UvsY"/>
</dbReference>
<dbReference type="Proteomes" id="UP000886667">
    <property type="component" value="Unassembled WGS sequence"/>
</dbReference>
<protein>
    <submittedName>
        <fullName evidence="1">Recombination mediator protein UvsY</fullName>
    </submittedName>
</protein>